<feature type="domain" description="Xylanolytic transcriptional activator regulatory" evidence="3">
    <location>
        <begin position="108"/>
        <end position="289"/>
    </location>
</feature>
<evidence type="ECO:0000259" key="3">
    <source>
        <dbReference type="Pfam" id="PF04082"/>
    </source>
</evidence>
<dbReference type="Pfam" id="PF04082">
    <property type="entry name" value="Fungal_trans"/>
    <property type="match status" value="1"/>
</dbReference>
<keyword evidence="5" id="KW-1185">Reference proteome</keyword>
<organism evidence="4 5">
    <name type="scientific">Fonsecaea multimorphosa CBS 102226</name>
    <dbReference type="NCBI Taxonomy" id="1442371"/>
    <lineage>
        <taxon>Eukaryota</taxon>
        <taxon>Fungi</taxon>
        <taxon>Dikarya</taxon>
        <taxon>Ascomycota</taxon>
        <taxon>Pezizomycotina</taxon>
        <taxon>Eurotiomycetes</taxon>
        <taxon>Chaetothyriomycetidae</taxon>
        <taxon>Chaetothyriales</taxon>
        <taxon>Herpotrichiellaceae</taxon>
        <taxon>Fonsecaea</taxon>
    </lineage>
</organism>
<dbReference type="InterPro" id="IPR007219">
    <property type="entry name" value="XnlR_reg_dom"/>
</dbReference>
<protein>
    <recommendedName>
        <fullName evidence="3">Xylanolytic transcriptional activator regulatory domain-containing protein</fullName>
    </recommendedName>
</protein>
<gene>
    <name evidence="4" type="ORF">Z520_05898</name>
</gene>
<dbReference type="RefSeq" id="XP_016632720.1">
    <property type="nucleotide sequence ID" value="XM_016776401.1"/>
</dbReference>
<evidence type="ECO:0000256" key="1">
    <source>
        <dbReference type="ARBA" id="ARBA00023242"/>
    </source>
</evidence>
<dbReference type="GeneID" id="27711644"/>
<sequence length="449" mass="51257">MSMYRTANEQENSNPRVIAHISIPYDDSDGPSSPESSLLPTFDPDTPDPSVNHNYFEIQDLLFNSVGLENVYPCWQKLQKRSVGLRLDDGVQTCEAPLLSKRLQDELIQAYFGQVHPICPAIDQSRFLQWYEAPERNDHGQPQLMRLLLLSILFAALSHIDEDLLRGEPCGSVKRAQKSLFSSAQSVYHRLETEFVGTEGIAQSALLLSYWSPYDSTQEVNSFWVDEAIRHAVVGGMSDPTSTHRKRIIWWCCMIRNRMISLGLRRFNRLNRRPEGRLPELTDFADDESSGCLLISVEAKLYFTRAFVLLCKLTKIMVESVRLKYRDYNCTWFFPGDQQALDILEEVGQLDEKLKIWGVNFAQLYAAVQDLKVPSTDLVIFHLIGLMHQFAISILYEPFLRLSASRSSHLAWFVKDLALLKIKESSRNTAAITASMLRFANPKDLSIIV</sequence>
<dbReference type="GO" id="GO:0008270">
    <property type="term" value="F:zinc ion binding"/>
    <property type="evidence" value="ECO:0007669"/>
    <property type="project" value="InterPro"/>
</dbReference>
<dbReference type="GO" id="GO:0006351">
    <property type="term" value="P:DNA-templated transcription"/>
    <property type="evidence" value="ECO:0007669"/>
    <property type="project" value="InterPro"/>
</dbReference>
<feature type="compositionally biased region" description="Low complexity" evidence="2">
    <location>
        <begin position="22"/>
        <end position="44"/>
    </location>
</feature>
<dbReference type="EMBL" id="KN848071">
    <property type="protein sequence ID" value="KIX98597.1"/>
    <property type="molecule type" value="Genomic_DNA"/>
</dbReference>
<feature type="region of interest" description="Disordered" evidence="2">
    <location>
        <begin position="22"/>
        <end position="46"/>
    </location>
</feature>
<evidence type="ECO:0000313" key="4">
    <source>
        <dbReference type="EMBL" id="KIX98597.1"/>
    </source>
</evidence>
<proteinExistence type="predicted"/>
<dbReference type="PANTHER" id="PTHR47425">
    <property type="entry name" value="FARB-RELATED"/>
    <property type="match status" value="1"/>
</dbReference>
<reference evidence="4 5" key="1">
    <citation type="submission" date="2015-01" db="EMBL/GenBank/DDBJ databases">
        <title>The Genome Sequence of Fonsecaea multimorphosa CBS 102226.</title>
        <authorList>
            <consortium name="The Broad Institute Genomics Platform"/>
            <person name="Cuomo C."/>
            <person name="de Hoog S."/>
            <person name="Gorbushina A."/>
            <person name="Stielow B."/>
            <person name="Teixiera M."/>
            <person name="Abouelleil A."/>
            <person name="Chapman S.B."/>
            <person name="Priest M."/>
            <person name="Young S.K."/>
            <person name="Wortman J."/>
            <person name="Nusbaum C."/>
            <person name="Birren B."/>
        </authorList>
    </citation>
    <scope>NUCLEOTIDE SEQUENCE [LARGE SCALE GENOMIC DNA]</scope>
    <source>
        <strain evidence="4 5">CBS 102226</strain>
    </source>
</reference>
<dbReference type="PANTHER" id="PTHR47425:SF2">
    <property type="entry name" value="FARB-RELATED"/>
    <property type="match status" value="1"/>
</dbReference>
<evidence type="ECO:0000313" key="5">
    <source>
        <dbReference type="Proteomes" id="UP000053411"/>
    </source>
</evidence>
<dbReference type="CDD" id="cd12148">
    <property type="entry name" value="fungal_TF_MHR"/>
    <property type="match status" value="1"/>
</dbReference>
<evidence type="ECO:0000256" key="2">
    <source>
        <dbReference type="SAM" id="MobiDB-lite"/>
    </source>
</evidence>
<dbReference type="OrthoDB" id="5041285at2759"/>
<dbReference type="AlphaFoldDB" id="A0A0D2JYI3"/>
<dbReference type="Proteomes" id="UP000053411">
    <property type="component" value="Unassembled WGS sequence"/>
</dbReference>
<name>A0A0D2JYI3_9EURO</name>
<dbReference type="GO" id="GO:0003677">
    <property type="term" value="F:DNA binding"/>
    <property type="evidence" value="ECO:0007669"/>
    <property type="project" value="InterPro"/>
</dbReference>
<dbReference type="InterPro" id="IPR052761">
    <property type="entry name" value="Fungal_Detox/Toxin_TFs"/>
</dbReference>
<accession>A0A0D2JYI3</accession>
<dbReference type="VEuPathDB" id="FungiDB:Z520_05898"/>
<dbReference type="STRING" id="1442371.A0A0D2JYI3"/>
<keyword evidence="1" id="KW-0539">Nucleus</keyword>